<feature type="compositionally biased region" description="Basic and acidic residues" evidence="4">
    <location>
        <begin position="182"/>
        <end position="191"/>
    </location>
</feature>
<dbReference type="PANTHER" id="PTHR12133:SF1">
    <property type="entry name" value="TRNA (ADENINE(58)-N(1))-METHYLTRANSFERASE, MITOCHONDRIAL"/>
    <property type="match status" value="1"/>
</dbReference>
<dbReference type="RefSeq" id="XP_001246828.2">
    <property type="nucleotide sequence ID" value="XM_001246827.2"/>
</dbReference>
<dbReference type="Proteomes" id="UP000001261">
    <property type="component" value="Unassembled WGS sequence"/>
</dbReference>
<dbReference type="Gene3D" id="3.10.330.20">
    <property type="match status" value="1"/>
</dbReference>
<accession>A0A0E1RYA9</accession>
<evidence type="ECO:0000256" key="2">
    <source>
        <dbReference type="ARBA" id="ARBA00015963"/>
    </source>
</evidence>
<organism evidence="5 6">
    <name type="scientific">Coccidioides immitis (strain RS)</name>
    <name type="common">Valley fever fungus</name>
    <dbReference type="NCBI Taxonomy" id="246410"/>
    <lineage>
        <taxon>Eukaryota</taxon>
        <taxon>Fungi</taxon>
        <taxon>Dikarya</taxon>
        <taxon>Ascomycota</taxon>
        <taxon>Pezizomycotina</taxon>
        <taxon>Eurotiomycetes</taxon>
        <taxon>Eurotiomycetidae</taxon>
        <taxon>Onygenales</taxon>
        <taxon>Onygenaceae</taxon>
        <taxon>Coccidioides</taxon>
    </lineage>
</organism>
<dbReference type="EC" id="2.1.1.220" evidence="1"/>
<evidence type="ECO:0000256" key="3">
    <source>
        <dbReference type="ARBA" id="ARBA00033309"/>
    </source>
</evidence>
<gene>
    <name evidence="5" type="ORF">CIMG_00599</name>
</gene>
<evidence type="ECO:0000256" key="1">
    <source>
        <dbReference type="ARBA" id="ARBA00012796"/>
    </source>
</evidence>
<dbReference type="STRING" id="246410.A0A0E1RYA9"/>
<feature type="region of interest" description="Disordered" evidence="4">
    <location>
        <begin position="159"/>
        <end position="203"/>
    </location>
</feature>
<dbReference type="VEuPathDB" id="FungiDB:CIMG_00599"/>
<name>A0A0E1RYA9_COCIM</name>
<proteinExistence type="predicted"/>
<feature type="compositionally biased region" description="Polar residues" evidence="4">
    <location>
        <begin position="171"/>
        <end position="181"/>
    </location>
</feature>
<dbReference type="GO" id="GO:0030488">
    <property type="term" value="P:tRNA methylation"/>
    <property type="evidence" value="ECO:0007669"/>
    <property type="project" value="InterPro"/>
</dbReference>
<dbReference type="GO" id="GO:0031515">
    <property type="term" value="C:tRNA (m1A) methyltransferase complex"/>
    <property type="evidence" value="ECO:0007669"/>
    <property type="project" value="InterPro"/>
</dbReference>
<dbReference type="AlphaFoldDB" id="A0A0E1RYA9"/>
<feature type="compositionally biased region" description="Polar residues" evidence="4">
    <location>
        <begin position="192"/>
        <end position="203"/>
    </location>
</feature>
<evidence type="ECO:0000256" key="4">
    <source>
        <dbReference type="SAM" id="MobiDB-lite"/>
    </source>
</evidence>
<dbReference type="EMBL" id="GG704911">
    <property type="protein sequence ID" value="EAS35245.2"/>
    <property type="molecule type" value="Genomic_DNA"/>
</dbReference>
<protein>
    <recommendedName>
        <fullName evidence="2">tRNA (adenine(58)-N(1))-methyltransferase catalytic subunit TRM61</fullName>
        <ecNumber evidence="1">2.1.1.220</ecNumber>
    </recommendedName>
    <alternativeName>
        <fullName evidence="3">tRNA(m1A58)-methyltransferase subunit TRM61</fullName>
    </alternativeName>
</protein>
<dbReference type="GO" id="GO:0005739">
    <property type="term" value="C:mitochondrion"/>
    <property type="evidence" value="ECO:0007669"/>
    <property type="project" value="TreeGrafter"/>
</dbReference>
<dbReference type="InterPro" id="IPR014816">
    <property type="entry name" value="tRNA_MeTrfase_Gcd14"/>
</dbReference>
<evidence type="ECO:0000313" key="5">
    <source>
        <dbReference type="EMBL" id="EAS35245.2"/>
    </source>
</evidence>
<reference evidence="6" key="1">
    <citation type="journal article" date="2009" name="Genome Res.">
        <title>Comparative genomic analyses of the human fungal pathogens Coccidioides and their relatives.</title>
        <authorList>
            <person name="Sharpton T.J."/>
            <person name="Stajich J.E."/>
            <person name="Rounsley S.D."/>
            <person name="Gardner M.J."/>
            <person name="Wortman J.R."/>
            <person name="Jordar V.S."/>
            <person name="Maiti R."/>
            <person name="Kodira C.D."/>
            <person name="Neafsey D.E."/>
            <person name="Zeng Q."/>
            <person name="Hung C.-Y."/>
            <person name="McMahan C."/>
            <person name="Muszewska A."/>
            <person name="Grynberg M."/>
            <person name="Mandel M.A."/>
            <person name="Kellner E.M."/>
            <person name="Barker B.M."/>
            <person name="Galgiani J.N."/>
            <person name="Orbach M.J."/>
            <person name="Kirkland T.N."/>
            <person name="Cole G.T."/>
            <person name="Henn M.R."/>
            <person name="Birren B.W."/>
            <person name="Taylor J.W."/>
        </authorList>
    </citation>
    <scope>NUCLEOTIDE SEQUENCE [LARGE SCALE GENOMIC DNA]</scope>
    <source>
        <strain evidence="6">RS</strain>
    </source>
</reference>
<dbReference type="KEGG" id="cim:CIMG_00599"/>
<dbReference type="Gene3D" id="3.40.50.150">
    <property type="entry name" value="Vaccinia Virus protein VP39"/>
    <property type="match status" value="1"/>
</dbReference>
<dbReference type="GeneID" id="4565341"/>
<dbReference type="InterPro" id="IPR029063">
    <property type="entry name" value="SAM-dependent_MTases_sf"/>
</dbReference>
<evidence type="ECO:0000313" key="6">
    <source>
        <dbReference type="Proteomes" id="UP000001261"/>
    </source>
</evidence>
<sequence>MSKFLSNLRRFLTRSKIPSSYGGSIDTNFSKFQEGDVVIINGRNPLLTKPLGRNKQTGVSRGVIQHNDIIGRRPRDLVKAQKGPSYRITFPTLDEYATLSPRLVTPVYPADANLIVSLLDIHTSVPSDQREPDQPVEILEAGTGHGSLTLHLSRAINGANTCPPPIPAHSQLKTIPENSSGEETKSSKREGQQISDESSLNQEAWDSWRSGRRAIIHTVEISAKHSAHAEKIIRAFRRGMYAGNIDFYVASVENWIEEQTRRRSRSLFSGTLEPFLSYAILDMPSAHLRIPHVSPILKVDGVLAVFMPNVTQIGDCVKIINDKRLPLVLEKAVELGTGISSGRLWDIRMAVRRSRPVKTKEAEQPTGGENGEESSGEVSESKPQDVYTSALAGEPQAGDPVLVCRPKVGERIVGGGFVGLWRRINEQ</sequence>
<dbReference type="OrthoDB" id="5585464at2759"/>
<dbReference type="PROSITE" id="PS51620">
    <property type="entry name" value="SAM_TRM61"/>
    <property type="match status" value="1"/>
</dbReference>
<feature type="region of interest" description="Disordered" evidence="4">
    <location>
        <begin position="355"/>
        <end position="399"/>
    </location>
</feature>
<dbReference type="GO" id="GO:0160107">
    <property type="term" value="F:tRNA (adenine(58)-N1)-methyltransferase activity"/>
    <property type="evidence" value="ECO:0007669"/>
    <property type="project" value="UniProtKB-EC"/>
</dbReference>
<dbReference type="InParanoid" id="A0A0E1RYA9"/>
<dbReference type="OMA" id="FYVGHVE"/>
<dbReference type="SUPFAM" id="SSF53335">
    <property type="entry name" value="S-adenosyl-L-methionine-dependent methyltransferases"/>
    <property type="match status" value="1"/>
</dbReference>
<reference evidence="6" key="2">
    <citation type="journal article" date="2010" name="Genome Res.">
        <title>Population genomic sequencing of Coccidioides fungi reveals recent hybridization and transposon control.</title>
        <authorList>
            <person name="Neafsey D.E."/>
            <person name="Barker B.M."/>
            <person name="Sharpton T.J."/>
            <person name="Stajich J.E."/>
            <person name="Park D.J."/>
            <person name="Whiston E."/>
            <person name="Hung C.-Y."/>
            <person name="McMahan C."/>
            <person name="White J."/>
            <person name="Sykes S."/>
            <person name="Heiman D."/>
            <person name="Young S."/>
            <person name="Zeng Q."/>
            <person name="Abouelleil A."/>
            <person name="Aftuck L."/>
            <person name="Bessette D."/>
            <person name="Brown A."/>
            <person name="FitzGerald M."/>
            <person name="Lui A."/>
            <person name="Macdonald J.P."/>
            <person name="Priest M."/>
            <person name="Orbach M.J."/>
            <person name="Galgiani J.N."/>
            <person name="Kirkland T.N."/>
            <person name="Cole G.T."/>
            <person name="Birren B.W."/>
            <person name="Henn M.R."/>
            <person name="Taylor J.W."/>
            <person name="Rounsley S.D."/>
        </authorList>
    </citation>
    <scope>GENOME REANNOTATION</scope>
    <source>
        <strain evidence="6">RS</strain>
    </source>
</reference>
<keyword evidence="6" id="KW-1185">Reference proteome</keyword>
<dbReference type="PANTHER" id="PTHR12133">
    <property type="entry name" value="TRNA (ADENINE(58)-N(1))-METHYLTRANSFERASE"/>
    <property type="match status" value="1"/>
</dbReference>